<keyword evidence="9 10" id="KW-0511">Multifunctional enzyme</keyword>
<dbReference type="InterPro" id="IPR006076">
    <property type="entry name" value="FAD-dep_OxRdtase"/>
</dbReference>
<feature type="domain" description="FAD dependent oxidoreductase" evidence="11">
    <location>
        <begin position="254"/>
        <end position="602"/>
    </location>
</feature>
<dbReference type="InterPro" id="IPR029063">
    <property type="entry name" value="SAM-dependent_MTases_sf"/>
</dbReference>
<organism evidence="13 14">
    <name type="scientific">Roseateles aquae</name>
    <dbReference type="NCBI Taxonomy" id="3077235"/>
    <lineage>
        <taxon>Bacteria</taxon>
        <taxon>Pseudomonadati</taxon>
        <taxon>Pseudomonadota</taxon>
        <taxon>Betaproteobacteria</taxon>
        <taxon>Burkholderiales</taxon>
        <taxon>Sphaerotilaceae</taxon>
        <taxon>Roseateles</taxon>
    </lineage>
</organism>
<dbReference type="RefSeq" id="WP_315649428.1">
    <property type="nucleotide sequence ID" value="NZ_JAVXZY010000002.1"/>
</dbReference>
<evidence type="ECO:0000259" key="12">
    <source>
        <dbReference type="Pfam" id="PF05430"/>
    </source>
</evidence>
<feature type="region of interest" description="FAD-dependent cmnm(5)s(2)U34 oxidoreductase" evidence="10">
    <location>
        <begin position="257"/>
        <end position="629"/>
    </location>
</feature>
<evidence type="ECO:0000256" key="7">
    <source>
        <dbReference type="ARBA" id="ARBA00022827"/>
    </source>
</evidence>
<dbReference type="Gene3D" id="3.40.50.150">
    <property type="entry name" value="Vaccinia Virus protein VP39"/>
    <property type="match status" value="1"/>
</dbReference>
<dbReference type="InterPro" id="IPR017610">
    <property type="entry name" value="tRNA_S-uridine_synth_MnmC_C"/>
</dbReference>
<evidence type="ECO:0000256" key="10">
    <source>
        <dbReference type="HAMAP-Rule" id="MF_01102"/>
    </source>
</evidence>
<keyword evidence="4 10" id="KW-0808">Transferase</keyword>
<evidence type="ECO:0000256" key="3">
    <source>
        <dbReference type="ARBA" id="ARBA00022630"/>
    </source>
</evidence>
<dbReference type="NCBIfam" id="TIGR03197">
    <property type="entry name" value="MnmC_Cterm"/>
    <property type="match status" value="1"/>
</dbReference>
<dbReference type="InterPro" id="IPR047785">
    <property type="entry name" value="tRNA_MNMC2"/>
</dbReference>
<comment type="subcellular location">
    <subcellularLocation>
        <location evidence="10">Cytoplasm</location>
    </subcellularLocation>
</comment>
<sequence>MKTQPIVPARVDFSDALAPQSPDYGDVYHSRAGAFGQAQHVFLAGNGLPERWRGRPRFVILETGFGLGNNFLATWAAWKADPQASAQLIFISIEKHPLSRDDLARAHASSGAPELAAQLIEAWPPLTPNLHQLDFEQGRVKLLLALGEARAWLSELVANVDAIYLDGFAPSRNPELWDRHTLKLLARFATPGTTASSWCVQGSVREALRAAGFELRKAPGFGNKWQMCKARYAPRFEPRAPAGRAALAAEAQEVLILGAGLAGAACAQALRRVGMRCRVIDAASAPAQRGSGNPGGLFHGTLNPDDGLHARFNRAAALRTRQWLAAGPALSWQQQGLLRLETRRSLAEMQAQIDRLGLPPDYVQALDAAAASALAGLPLQQPAWFYPGGGALPPAEQVRTLLGDTPLQSGAPVDRLQHSGNEWQLLDAQGQLIASTEALLLAPGADGLHLLQQLAPELPLRRQRGQLSRLEPQPGLPRPRLPVAGSGYAIAAPDGGLWCGATAQDDDEDAALRAEDQAHNLAQLSQLCGWPALGMPQALQGRVGWRLLAPDRLPLVGGLPDPTYTGRRDQVRLIPRLPGLVLCTALASRGIGWAALCAELAVAQLLGSPWPLEAGLADALDPARFSTRA</sequence>
<dbReference type="InterPro" id="IPR036188">
    <property type="entry name" value="FAD/NAD-bd_sf"/>
</dbReference>
<dbReference type="Gene3D" id="3.50.50.60">
    <property type="entry name" value="FAD/NAD(P)-binding domain"/>
    <property type="match status" value="1"/>
</dbReference>
<protein>
    <recommendedName>
        <fullName evidence="10">tRNA 5-methylaminomethyl-2-thiouridine biosynthesis bifunctional protein MnmC</fullName>
        <shortName evidence="10">tRNA mnm(5)s(2)U biosynthesis bifunctional protein</shortName>
    </recommendedName>
    <domain>
        <recommendedName>
            <fullName evidence="10">tRNA (mnm(5)s(2)U34)-methyltransferase</fullName>
            <ecNumber evidence="10">2.1.1.61</ecNumber>
        </recommendedName>
    </domain>
    <domain>
        <recommendedName>
            <fullName evidence="10">FAD-dependent cmnm(5)s(2)U34 oxidoreductase</fullName>
            <ecNumber evidence="10">1.5.-.-</ecNumber>
        </recommendedName>
    </domain>
</protein>
<evidence type="ECO:0000259" key="11">
    <source>
        <dbReference type="Pfam" id="PF01266"/>
    </source>
</evidence>
<gene>
    <name evidence="10 13" type="primary">mnmC</name>
    <name evidence="13" type="ORF">RQP53_06600</name>
</gene>
<evidence type="ECO:0000256" key="9">
    <source>
        <dbReference type="ARBA" id="ARBA00023268"/>
    </source>
</evidence>
<evidence type="ECO:0000313" key="14">
    <source>
        <dbReference type="Proteomes" id="UP001246372"/>
    </source>
</evidence>
<dbReference type="SUPFAM" id="SSF51905">
    <property type="entry name" value="FAD/NAD(P)-binding domain"/>
    <property type="match status" value="1"/>
</dbReference>
<comment type="similarity">
    <text evidence="10">In the C-terminal section; belongs to the DAO family.</text>
</comment>
<keyword evidence="2 10" id="KW-0489">Methyltransferase</keyword>
<dbReference type="Gene3D" id="3.30.9.10">
    <property type="entry name" value="D-Amino Acid Oxidase, subunit A, domain 2"/>
    <property type="match status" value="1"/>
</dbReference>
<evidence type="ECO:0000256" key="2">
    <source>
        <dbReference type="ARBA" id="ARBA00022603"/>
    </source>
</evidence>
<dbReference type="PANTHER" id="PTHR13847:SF283">
    <property type="entry name" value="TRNA 5-METHYLAMINOMETHYL-2-THIOURIDINE BIOSYNTHESIS BIFUNCTIONAL PROTEIN MNMC"/>
    <property type="match status" value="1"/>
</dbReference>
<keyword evidence="6 10" id="KW-0819">tRNA processing</keyword>
<dbReference type="InterPro" id="IPR023032">
    <property type="entry name" value="tRNA_MAMT_biosynth_bifunc_MnmC"/>
</dbReference>
<comment type="function">
    <text evidence="10">Catalyzes the last two steps in the biosynthesis of 5-methylaminomethyl-2-thiouridine (mnm(5)s(2)U) at the wobble position (U34) in tRNA. Catalyzes the FAD-dependent demodification of cmnm(5)s(2)U34 to nm(5)s(2)U34, followed by the transfer of a methyl group from S-adenosyl-L-methionine to nm(5)s(2)U34, to form mnm(5)s(2)U34.</text>
</comment>
<keyword evidence="14" id="KW-1185">Reference proteome</keyword>
<evidence type="ECO:0000256" key="4">
    <source>
        <dbReference type="ARBA" id="ARBA00022679"/>
    </source>
</evidence>
<evidence type="ECO:0000313" key="13">
    <source>
        <dbReference type="EMBL" id="MDT8998934.1"/>
    </source>
</evidence>
<comment type="catalytic activity">
    <reaction evidence="10">
        <text>5-aminomethyl-2-thiouridine(34) in tRNA + S-adenosyl-L-methionine = 5-methylaminomethyl-2-thiouridine(34) in tRNA + S-adenosyl-L-homocysteine + H(+)</text>
        <dbReference type="Rhea" id="RHEA:19569"/>
        <dbReference type="Rhea" id="RHEA-COMP:10195"/>
        <dbReference type="Rhea" id="RHEA-COMP:10197"/>
        <dbReference type="ChEBI" id="CHEBI:15378"/>
        <dbReference type="ChEBI" id="CHEBI:57856"/>
        <dbReference type="ChEBI" id="CHEBI:59789"/>
        <dbReference type="ChEBI" id="CHEBI:74454"/>
        <dbReference type="ChEBI" id="CHEBI:74455"/>
        <dbReference type="EC" id="2.1.1.61"/>
    </reaction>
</comment>
<keyword evidence="8 10" id="KW-0560">Oxidoreductase</keyword>
<dbReference type="PANTHER" id="PTHR13847">
    <property type="entry name" value="SARCOSINE DEHYDROGENASE-RELATED"/>
    <property type="match status" value="1"/>
</dbReference>
<dbReference type="HAMAP" id="MF_01102">
    <property type="entry name" value="MnmC"/>
    <property type="match status" value="1"/>
</dbReference>
<keyword evidence="1 10" id="KW-0963">Cytoplasm</keyword>
<dbReference type="Proteomes" id="UP001246372">
    <property type="component" value="Unassembled WGS sequence"/>
</dbReference>
<evidence type="ECO:0000256" key="5">
    <source>
        <dbReference type="ARBA" id="ARBA00022691"/>
    </source>
</evidence>
<dbReference type="Pfam" id="PF01266">
    <property type="entry name" value="DAO"/>
    <property type="match status" value="1"/>
</dbReference>
<feature type="domain" description="MnmC-like methyltransferase" evidence="12">
    <location>
        <begin position="114"/>
        <end position="231"/>
    </location>
</feature>
<comment type="cofactor">
    <cofactor evidence="10">
        <name>FAD</name>
        <dbReference type="ChEBI" id="CHEBI:57692"/>
    </cofactor>
</comment>
<dbReference type="EC" id="1.5.-.-" evidence="10"/>
<dbReference type="Pfam" id="PF05430">
    <property type="entry name" value="Methyltransf_30"/>
    <property type="match status" value="1"/>
</dbReference>
<accession>A0ABU3P8P0</accession>
<keyword evidence="3 10" id="KW-0285">Flavoprotein</keyword>
<dbReference type="GO" id="GO:0032259">
    <property type="term" value="P:methylation"/>
    <property type="evidence" value="ECO:0007669"/>
    <property type="project" value="UniProtKB-KW"/>
</dbReference>
<evidence type="ECO:0000256" key="6">
    <source>
        <dbReference type="ARBA" id="ARBA00022694"/>
    </source>
</evidence>
<evidence type="ECO:0000256" key="1">
    <source>
        <dbReference type="ARBA" id="ARBA00022490"/>
    </source>
</evidence>
<dbReference type="EC" id="2.1.1.61" evidence="10"/>
<evidence type="ECO:0000256" key="8">
    <source>
        <dbReference type="ARBA" id="ARBA00023002"/>
    </source>
</evidence>
<reference evidence="13" key="1">
    <citation type="submission" date="2023-09" db="EMBL/GenBank/DDBJ databases">
        <title>Paucibacter sp. APW11 Genome sequencing and assembly.</title>
        <authorList>
            <person name="Kim I."/>
        </authorList>
    </citation>
    <scope>NUCLEOTIDE SEQUENCE</scope>
    <source>
        <strain evidence="13">APW11</strain>
    </source>
</reference>
<name>A0ABU3P8P0_9BURK</name>
<feature type="region of interest" description="tRNA (mnm(5)s(2)U34)-methyltransferase" evidence="10">
    <location>
        <begin position="1"/>
        <end position="233"/>
    </location>
</feature>
<keyword evidence="7 10" id="KW-0274">FAD</keyword>
<proteinExistence type="inferred from homology"/>
<dbReference type="InterPro" id="IPR008471">
    <property type="entry name" value="MnmC-like_methylTransf"/>
</dbReference>
<comment type="caution">
    <text evidence="13">The sequence shown here is derived from an EMBL/GenBank/DDBJ whole genome shotgun (WGS) entry which is preliminary data.</text>
</comment>
<dbReference type="NCBIfam" id="NF033855">
    <property type="entry name" value="tRNA_MNMC2"/>
    <property type="match status" value="1"/>
</dbReference>
<keyword evidence="5 10" id="KW-0949">S-adenosyl-L-methionine</keyword>
<dbReference type="GO" id="GO:0004808">
    <property type="term" value="F:tRNA (5-methylaminomethyl-2-thiouridylate)(34)-methyltransferase activity"/>
    <property type="evidence" value="ECO:0007669"/>
    <property type="project" value="UniProtKB-EC"/>
</dbReference>
<comment type="similarity">
    <text evidence="10">In the N-terminal section; belongs to the methyltransferase superfamily. tRNA (mnm(5)s(2)U34)-methyltransferase family.</text>
</comment>
<dbReference type="EMBL" id="JAVXZY010000002">
    <property type="protein sequence ID" value="MDT8998934.1"/>
    <property type="molecule type" value="Genomic_DNA"/>
</dbReference>